<dbReference type="InterPro" id="IPR021308">
    <property type="entry name" value="GfcB"/>
</dbReference>
<evidence type="ECO:0008006" key="4">
    <source>
        <dbReference type="Google" id="ProtNLM"/>
    </source>
</evidence>
<organism evidence="2 3">
    <name type="scientific">Seohaeicola zhoushanensis</name>
    <dbReference type="NCBI Taxonomy" id="1569283"/>
    <lineage>
        <taxon>Bacteria</taxon>
        <taxon>Pseudomonadati</taxon>
        <taxon>Pseudomonadota</taxon>
        <taxon>Alphaproteobacteria</taxon>
        <taxon>Rhodobacterales</taxon>
        <taxon>Roseobacteraceae</taxon>
        <taxon>Seohaeicola</taxon>
    </lineage>
</organism>
<sequence>MIARGLVMLVAAAALAGCSSGNDTAPLFPQLFTIGKEAVAGRAARRAQAAAPLLTRAALEGIEGSHIEVTIERRAITGYLERGLVRSDAGPGRVEYWRTQDNVSLGFRNGVLIATRGLGGDLVSSEVQVAGGRLGPASGGERGMHIRSGDLQVVRLGLACDLEDLGPETVTVVERAHATRHLRERCVTAGTVVGGQQLGAGEVVNDYWIDTRAGLMRQSRQWAGPEIGYLKIRRLLD</sequence>
<dbReference type="AlphaFoldDB" id="A0A8J3H303"/>
<keyword evidence="3" id="KW-1185">Reference proteome</keyword>
<gene>
    <name evidence="2" type="ORF">GCM10017056_48320</name>
</gene>
<accession>A0A8J3H303</accession>
<reference evidence="2" key="2">
    <citation type="submission" date="2020-09" db="EMBL/GenBank/DDBJ databases">
        <authorList>
            <person name="Sun Q."/>
            <person name="Kim S."/>
        </authorList>
    </citation>
    <scope>NUCLEOTIDE SEQUENCE</scope>
    <source>
        <strain evidence="2">KCTC 42650</strain>
    </source>
</reference>
<dbReference type="InterPro" id="IPR023373">
    <property type="entry name" value="YmcC_sf"/>
</dbReference>
<protein>
    <recommendedName>
        <fullName evidence="4">YjbF family lipoprotein</fullName>
    </recommendedName>
</protein>
<evidence type="ECO:0000313" key="3">
    <source>
        <dbReference type="Proteomes" id="UP000626220"/>
    </source>
</evidence>
<keyword evidence="1" id="KW-0732">Signal</keyword>
<evidence type="ECO:0000256" key="1">
    <source>
        <dbReference type="SAM" id="SignalP"/>
    </source>
</evidence>
<comment type="caution">
    <text evidence="2">The sequence shown here is derived from an EMBL/GenBank/DDBJ whole genome shotgun (WGS) entry which is preliminary data.</text>
</comment>
<dbReference type="Pfam" id="PF11102">
    <property type="entry name" value="YjbF"/>
    <property type="match status" value="1"/>
</dbReference>
<dbReference type="EMBL" id="BNCJ01000029">
    <property type="protein sequence ID" value="GHF71776.1"/>
    <property type="molecule type" value="Genomic_DNA"/>
</dbReference>
<dbReference type="Proteomes" id="UP000626220">
    <property type="component" value="Unassembled WGS sequence"/>
</dbReference>
<proteinExistence type="predicted"/>
<dbReference type="PROSITE" id="PS51257">
    <property type="entry name" value="PROKAR_LIPOPROTEIN"/>
    <property type="match status" value="1"/>
</dbReference>
<feature type="signal peptide" evidence="1">
    <location>
        <begin position="1"/>
        <end position="16"/>
    </location>
</feature>
<evidence type="ECO:0000313" key="2">
    <source>
        <dbReference type="EMBL" id="GHF71776.1"/>
    </source>
</evidence>
<dbReference type="Gene3D" id="2.40.360.10">
    <property type="entry name" value="YmcC-like"/>
    <property type="match status" value="1"/>
</dbReference>
<feature type="chain" id="PRO_5035249141" description="YjbF family lipoprotein" evidence="1">
    <location>
        <begin position="17"/>
        <end position="237"/>
    </location>
</feature>
<dbReference type="SUPFAM" id="SSF159270">
    <property type="entry name" value="YmcC-like"/>
    <property type="match status" value="1"/>
</dbReference>
<name>A0A8J3H303_9RHOB</name>
<reference evidence="2" key="1">
    <citation type="journal article" date="2014" name="Int. J. Syst. Evol. Microbiol.">
        <title>Complete genome sequence of Corynebacterium casei LMG S-19264T (=DSM 44701T), isolated from a smear-ripened cheese.</title>
        <authorList>
            <consortium name="US DOE Joint Genome Institute (JGI-PGF)"/>
            <person name="Walter F."/>
            <person name="Albersmeier A."/>
            <person name="Kalinowski J."/>
            <person name="Ruckert C."/>
        </authorList>
    </citation>
    <scope>NUCLEOTIDE SEQUENCE</scope>
    <source>
        <strain evidence="2">KCTC 42650</strain>
    </source>
</reference>
<dbReference type="RefSeq" id="WP_189682705.1">
    <property type="nucleotide sequence ID" value="NZ_BNCJ01000029.1"/>
</dbReference>